<dbReference type="AlphaFoldDB" id="A0A926ICD3"/>
<gene>
    <name evidence="2" type="ORF">H8705_05695</name>
</gene>
<reference evidence="2" key="1">
    <citation type="submission" date="2020-08" db="EMBL/GenBank/DDBJ databases">
        <title>Genome public.</title>
        <authorList>
            <person name="Liu C."/>
            <person name="Sun Q."/>
        </authorList>
    </citation>
    <scope>NUCLEOTIDE SEQUENCE</scope>
    <source>
        <strain evidence="2">NSJ-64</strain>
    </source>
</reference>
<protein>
    <submittedName>
        <fullName evidence="2">Amidase domain-containing protein</fullName>
    </submittedName>
</protein>
<accession>A0A926ICD3</accession>
<dbReference type="InterPro" id="IPR024301">
    <property type="entry name" value="Amidase_6"/>
</dbReference>
<proteinExistence type="predicted"/>
<evidence type="ECO:0000313" key="2">
    <source>
        <dbReference type="EMBL" id="MBC8585072.1"/>
    </source>
</evidence>
<dbReference type="RefSeq" id="WP_262394851.1">
    <property type="nucleotide sequence ID" value="NZ_JACRTD010000003.1"/>
</dbReference>
<dbReference type="PANTHER" id="PTHR40032:SF1">
    <property type="entry name" value="EXPORTED PROTEIN"/>
    <property type="match status" value="1"/>
</dbReference>
<evidence type="ECO:0000259" key="1">
    <source>
        <dbReference type="Pfam" id="PF12671"/>
    </source>
</evidence>
<evidence type="ECO:0000313" key="3">
    <source>
        <dbReference type="Proteomes" id="UP000623678"/>
    </source>
</evidence>
<name>A0A926ICD3_9FIRM</name>
<feature type="domain" description="Putative amidase" evidence="1">
    <location>
        <begin position="7"/>
        <end position="153"/>
    </location>
</feature>
<dbReference type="Pfam" id="PF12671">
    <property type="entry name" value="Amidase_6"/>
    <property type="match status" value="1"/>
</dbReference>
<keyword evidence="3" id="KW-1185">Reference proteome</keyword>
<sequence>MLISLPYQRQKAVDYAAKWYDKRNPRYLNFDGIGGDCTNFISQCLYAGAGVQNFTPVTGWYYNSSSDRTASWTGVEYLYNFLIKNKSVGPYALETDISSLHPGDIIQLGNSNKFYHSLLVTEIGDIPDLNNILVSTHTFDAHRRPLASYSIQKIRCLHIEGVRKYQ</sequence>
<dbReference type="Proteomes" id="UP000623678">
    <property type="component" value="Unassembled WGS sequence"/>
</dbReference>
<comment type="caution">
    <text evidence="2">The sequence shown here is derived from an EMBL/GenBank/DDBJ whole genome shotgun (WGS) entry which is preliminary data.</text>
</comment>
<dbReference type="PANTHER" id="PTHR40032">
    <property type="entry name" value="EXPORTED PROTEIN-RELATED"/>
    <property type="match status" value="1"/>
</dbReference>
<dbReference type="EMBL" id="JACRTD010000003">
    <property type="protein sequence ID" value="MBC8585072.1"/>
    <property type="molecule type" value="Genomic_DNA"/>
</dbReference>
<organism evidence="2 3">
    <name type="scientific">Youxingia wuxianensis</name>
    <dbReference type="NCBI Taxonomy" id="2763678"/>
    <lineage>
        <taxon>Bacteria</taxon>
        <taxon>Bacillati</taxon>
        <taxon>Bacillota</taxon>
        <taxon>Clostridia</taxon>
        <taxon>Eubacteriales</taxon>
        <taxon>Oscillospiraceae</taxon>
        <taxon>Youxingia</taxon>
    </lineage>
</organism>